<organism evidence="10 11">
    <name type="scientific">Alkalihalophilus pseudofirmus</name>
    <name type="common">Bacillus pseudofirmus</name>
    <dbReference type="NCBI Taxonomy" id="79885"/>
    <lineage>
        <taxon>Bacteria</taxon>
        <taxon>Bacillati</taxon>
        <taxon>Bacillota</taxon>
        <taxon>Bacilli</taxon>
        <taxon>Bacillales</taxon>
        <taxon>Bacillaceae</taxon>
        <taxon>Alkalihalophilus</taxon>
    </lineage>
</organism>
<dbReference type="InterPro" id="IPR008844">
    <property type="entry name" value="Spore_GerAC-like"/>
</dbReference>
<dbReference type="PANTHER" id="PTHR35789">
    <property type="entry name" value="SPORE GERMINATION PROTEIN B3"/>
    <property type="match status" value="1"/>
</dbReference>
<dbReference type="PANTHER" id="PTHR35789:SF1">
    <property type="entry name" value="SPORE GERMINATION PROTEIN B3"/>
    <property type="match status" value="1"/>
</dbReference>
<evidence type="ECO:0000256" key="5">
    <source>
        <dbReference type="ARBA" id="ARBA00023136"/>
    </source>
</evidence>
<keyword evidence="6" id="KW-0564">Palmitate</keyword>
<proteinExistence type="inferred from homology"/>
<evidence type="ECO:0000313" key="10">
    <source>
        <dbReference type="EMBL" id="MDV2884075.1"/>
    </source>
</evidence>
<dbReference type="Proteomes" id="UP001285636">
    <property type="component" value="Unassembled WGS sequence"/>
</dbReference>
<dbReference type="InterPro" id="IPR038501">
    <property type="entry name" value="Spore_GerAC_C_sf"/>
</dbReference>
<evidence type="ECO:0000259" key="9">
    <source>
        <dbReference type="Pfam" id="PF25198"/>
    </source>
</evidence>
<dbReference type="InterPro" id="IPR046953">
    <property type="entry name" value="Spore_GerAC-like_C"/>
</dbReference>
<evidence type="ECO:0000256" key="7">
    <source>
        <dbReference type="ARBA" id="ARBA00023288"/>
    </source>
</evidence>
<reference evidence="10" key="1">
    <citation type="submission" date="2023-10" db="EMBL/GenBank/DDBJ databases">
        <title>Screening of Alkalihalophilus pseudofirmusBZ-TG-HK211 and Its Alleviation of Salt Stress on Rapeseed Growth.</title>
        <authorList>
            <person name="Zhao B."/>
            <person name="Guo T."/>
        </authorList>
    </citation>
    <scope>NUCLEOTIDE SEQUENCE</scope>
    <source>
        <strain evidence="10">BZ-TG-HK211</strain>
    </source>
</reference>
<protein>
    <submittedName>
        <fullName evidence="10">Ger(X)C family spore germination protein</fullName>
    </submittedName>
</protein>
<evidence type="ECO:0000256" key="4">
    <source>
        <dbReference type="ARBA" id="ARBA00022729"/>
    </source>
</evidence>
<keyword evidence="3" id="KW-0309">Germination</keyword>
<accession>A0AAJ2NML4</accession>
<evidence type="ECO:0000256" key="3">
    <source>
        <dbReference type="ARBA" id="ARBA00022544"/>
    </source>
</evidence>
<keyword evidence="5" id="KW-0472">Membrane</keyword>
<evidence type="ECO:0000256" key="2">
    <source>
        <dbReference type="ARBA" id="ARBA00007886"/>
    </source>
</evidence>
<dbReference type="AlphaFoldDB" id="A0AAJ2NML4"/>
<dbReference type="Pfam" id="PF05504">
    <property type="entry name" value="Spore_GerAC"/>
    <property type="match status" value="1"/>
</dbReference>
<dbReference type="Gene3D" id="3.30.300.210">
    <property type="entry name" value="Nutrient germinant receptor protein C, domain 3"/>
    <property type="match status" value="1"/>
</dbReference>
<dbReference type="GO" id="GO:0009847">
    <property type="term" value="P:spore germination"/>
    <property type="evidence" value="ECO:0007669"/>
    <property type="project" value="InterPro"/>
</dbReference>
<evidence type="ECO:0000256" key="6">
    <source>
        <dbReference type="ARBA" id="ARBA00023139"/>
    </source>
</evidence>
<dbReference type="GO" id="GO:0016020">
    <property type="term" value="C:membrane"/>
    <property type="evidence" value="ECO:0007669"/>
    <property type="project" value="UniProtKB-SubCell"/>
</dbReference>
<comment type="caution">
    <text evidence="10">The sequence shown here is derived from an EMBL/GenBank/DDBJ whole genome shotgun (WGS) entry which is preliminary data.</text>
</comment>
<keyword evidence="7" id="KW-0449">Lipoprotein</keyword>
<dbReference type="RefSeq" id="WP_323465803.1">
    <property type="nucleotide sequence ID" value="NZ_CP144224.1"/>
</dbReference>
<comment type="subcellular location">
    <subcellularLocation>
        <location evidence="1">Membrane</location>
        <topology evidence="1">Lipid-anchor</topology>
    </subcellularLocation>
</comment>
<dbReference type="EMBL" id="JAWJAY010000001">
    <property type="protein sequence ID" value="MDV2884075.1"/>
    <property type="molecule type" value="Genomic_DNA"/>
</dbReference>
<comment type="similarity">
    <text evidence="2">Belongs to the GerABKC lipoprotein family.</text>
</comment>
<dbReference type="NCBIfam" id="TIGR02887">
    <property type="entry name" value="spore_ger_x_C"/>
    <property type="match status" value="1"/>
</dbReference>
<sequence length="358" mass="40833">MKRLVLIMSLSTLFLNGCVQTMILDEVQLIHSIGYDYYDEDRVEGTVSLPVYNMEGAIESEIITAVAKTSRDARLELNAQASRPLHSGKITTILFNEELAEKTGIMPILDTFSRDATIGMRNFVALTAGSTKEILETTYPLEMEVASYIAELIEQNMERQNIPQANFHLFMKYYYEDGRDPFMPYLKQSEEHLQVDGVALFKGDRYVGKLNLTDSFVMKILLEPFANGTYEIELGEKNEFAVLRNIHSKTKYTIEKGTNTPDIDLLIKFKGKVNEYSGEEISPEKLKEITVKVTEKLESDARRLISLFQEKNIDPIGMGSRVKGKNYHFNLEEWESYYPNANINVKAEVVITETGVRE</sequence>
<name>A0AAJ2NML4_ALKPS</name>
<evidence type="ECO:0000313" key="11">
    <source>
        <dbReference type="Proteomes" id="UP001285636"/>
    </source>
</evidence>
<dbReference type="InterPro" id="IPR057336">
    <property type="entry name" value="GerAC_N"/>
</dbReference>
<gene>
    <name evidence="10" type="ORF">RYX45_02725</name>
</gene>
<evidence type="ECO:0000256" key="1">
    <source>
        <dbReference type="ARBA" id="ARBA00004635"/>
    </source>
</evidence>
<keyword evidence="4" id="KW-0732">Signal</keyword>
<dbReference type="Pfam" id="PF25198">
    <property type="entry name" value="Spore_GerAC_N"/>
    <property type="match status" value="1"/>
</dbReference>
<feature type="domain" description="Spore germination GerAC-like C-terminal" evidence="8">
    <location>
        <begin position="196"/>
        <end position="355"/>
    </location>
</feature>
<evidence type="ECO:0000259" key="8">
    <source>
        <dbReference type="Pfam" id="PF05504"/>
    </source>
</evidence>
<feature type="domain" description="Spore germination protein N-terminal" evidence="9">
    <location>
        <begin position="22"/>
        <end position="187"/>
    </location>
</feature>